<feature type="signal peptide" evidence="1">
    <location>
        <begin position="1"/>
        <end position="22"/>
    </location>
</feature>
<feature type="chain" id="PRO_5016959477" description="Rap1a immunity protein domain-containing protein" evidence="1">
    <location>
        <begin position="23"/>
        <end position="121"/>
    </location>
</feature>
<evidence type="ECO:0000313" key="3">
    <source>
        <dbReference type="Proteomes" id="UP000254266"/>
    </source>
</evidence>
<gene>
    <name evidence="2" type="ORF">DIZ80_05665</name>
</gene>
<name>A0A370DK43_9GAMM</name>
<dbReference type="EMBL" id="QFXC01000007">
    <property type="protein sequence ID" value="RDH84950.1"/>
    <property type="molecule type" value="Genomic_DNA"/>
</dbReference>
<keyword evidence="1" id="KW-0732">Signal</keyword>
<evidence type="ECO:0000313" key="2">
    <source>
        <dbReference type="EMBL" id="RDH84950.1"/>
    </source>
</evidence>
<keyword evidence="3" id="KW-1185">Reference proteome</keyword>
<organism evidence="2 3">
    <name type="scientific">endosymbiont of Galathealinum brachiosum</name>
    <dbReference type="NCBI Taxonomy" id="2200906"/>
    <lineage>
        <taxon>Bacteria</taxon>
        <taxon>Pseudomonadati</taxon>
        <taxon>Pseudomonadota</taxon>
        <taxon>Gammaproteobacteria</taxon>
        <taxon>sulfur-oxidizing symbionts</taxon>
    </lineage>
</organism>
<sequence>MIKAVTLWGALLLSLSAQNAYSADKNGRYWIYGVGRQVCETYLEARNNGGFSEISYKNWISGYLTASNRSSGDTYNLLGDTDFQGALSWIDMYCRKNPKNTIYMAMANLNAVYYPNRKKLK</sequence>
<comment type="caution">
    <text evidence="2">The sequence shown here is derived from an EMBL/GenBank/DDBJ whole genome shotgun (WGS) entry which is preliminary data.</text>
</comment>
<dbReference type="Proteomes" id="UP000254266">
    <property type="component" value="Unassembled WGS sequence"/>
</dbReference>
<evidence type="ECO:0000256" key="1">
    <source>
        <dbReference type="SAM" id="SignalP"/>
    </source>
</evidence>
<evidence type="ECO:0008006" key="4">
    <source>
        <dbReference type="Google" id="ProtNLM"/>
    </source>
</evidence>
<reference evidence="2 3" key="1">
    <citation type="journal article" date="2018" name="ISME J.">
        <title>Endosymbiont genomes yield clues of tubeworm success.</title>
        <authorList>
            <person name="Li Y."/>
            <person name="Liles M.R."/>
            <person name="Halanych K.M."/>
        </authorList>
    </citation>
    <scope>NUCLEOTIDE SEQUENCE [LARGE SCALE GENOMIC DNA]</scope>
    <source>
        <strain evidence="2">A1464</strain>
    </source>
</reference>
<dbReference type="AlphaFoldDB" id="A0A370DK43"/>
<accession>A0A370DK43</accession>
<protein>
    <recommendedName>
        <fullName evidence="4">Rap1a immunity protein domain-containing protein</fullName>
    </recommendedName>
</protein>
<proteinExistence type="predicted"/>